<sequence length="301" mass="32129">MSTLSSLTRPPRTVLRLHRATLWGALAFLALMTAGTAALRRGLPEDGDVPGTLYSTYLDYAPVALLALPALVGAFVAGPLVGRELEGGQHRLAWAQSRTPAQWLTARLVTGAGLAAAAALALMGVFRLGAPRGYTELMWPDRGTYEAIGPALVAYCLLAVAVGALTALVLRRTLLAVAVTGALTTAVLYVLGSLRWDLVPLDTATGRGDGWGHRPGLPFDAFWVNQGVTNAAGERFIERHCVPERLPGHGCPADTRVTQWFVDFHPRSHFWYTQLIECGIVLALAAAAGCAAYAVLRRRTP</sequence>
<feature type="transmembrane region" description="Helical" evidence="1">
    <location>
        <begin position="103"/>
        <end position="127"/>
    </location>
</feature>
<dbReference type="Proteomes" id="UP000608024">
    <property type="component" value="Unassembled WGS sequence"/>
</dbReference>
<accession>A0A918ZLE8</accession>
<keyword evidence="1" id="KW-0472">Membrane</keyword>
<dbReference type="AlphaFoldDB" id="A0A918ZLE8"/>
<comment type="caution">
    <text evidence="2">The sequence shown here is derived from an EMBL/GenBank/DDBJ whole genome shotgun (WGS) entry which is preliminary data.</text>
</comment>
<dbReference type="EMBL" id="BNBT01000034">
    <property type="protein sequence ID" value="GHE57512.1"/>
    <property type="molecule type" value="Genomic_DNA"/>
</dbReference>
<evidence type="ECO:0008006" key="4">
    <source>
        <dbReference type="Google" id="ProtNLM"/>
    </source>
</evidence>
<name>A0A918ZLE8_9ACTN</name>
<keyword evidence="1" id="KW-1133">Transmembrane helix</keyword>
<keyword evidence="1" id="KW-0812">Transmembrane</keyword>
<gene>
    <name evidence="2" type="ORF">GCM10018785_28360</name>
</gene>
<feature type="transmembrane region" description="Helical" evidence="1">
    <location>
        <begin position="174"/>
        <end position="192"/>
    </location>
</feature>
<evidence type="ECO:0000313" key="2">
    <source>
        <dbReference type="EMBL" id="GHE57512.1"/>
    </source>
</evidence>
<reference evidence="2" key="2">
    <citation type="submission" date="2020-09" db="EMBL/GenBank/DDBJ databases">
        <authorList>
            <person name="Sun Q."/>
            <person name="Ohkuma M."/>
        </authorList>
    </citation>
    <scope>NUCLEOTIDE SEQUENCE</scope>
    <source>
        <strain evidence="2">JCM 4784</strain>
    </source>
</reference>
<proteinExistence type="predicted"/>
<evidence type="ECO:0000313" key="3">
    <source>
        <dbReference type="Proteomes" id="UP000608024"/>
    </source>
</evidence>
<feature type="transmembrane region" description="Helical" evidence="1">
    <location>
        <begin position="270"/>
        <end position="296"/>
    </location>
</feature>
<evidence type="ECO:0000256" key="1">
    <source>
        <dbReference type="SAM" id="Phobius"/>
    </source>
</evidence>
<organism evidence="2 3">
    <name type="scientific">Streptomyces longispororuber</name>
    <dbReference type="NCBI Taxonomy" id="68230"/>
    <lineage>
        <taxon>Bacteria</taxon>
        <taxon>Bacillati</taxon>
        <taxon>Actinomycetota</taxon>
        <taxon>Actinomycetes</taxon>
        <taxon>Kitasatosporales</taxon>
        <taxon>Streptomycetaceae</taxon>
        <taxon>Streptomyces</taxon>
    </lineage>
</organism>
<protein>
    <recommendedName>
        <fullName evidence="4">ABC transporter permease</fullName>
    </recommendedName>
</protein>
<feature type="transmembrane region" description="Helical" evidence="1">
    <location>
        <begin position="147"/>
        <end position="167"/>
    </location>
</feature>
<keyword evidence="3" id="KW-1185">Reference proteome</keyword>
<reference evidence="2" key="1">
    <citation type="journal article" date="2014" name="Int. J. Syst. Evol. Microbiol.">
        <title>Complete genome sequence of Corynebacterium casei LMG S-19264T (=DSM 44701T), isolated from a smear-ripened cheese.</title>
        <authorList>
            <consortium name="US DOE Joint Genome Institute (JGI-PGF)"/>
            <person name="Walter F."/>
            <person name="Albersmeier A."/>
            <person name="Kalinowski J."/>
            <person name="Ruckert C."/>
        </authorList>
    </citation>
    <scope>NUCLEOTIDE SEQUENCE</scope>
    <source>
        <strain evidence="2">JCM 4784</strain>
    </source>
</reference>
<feature type="transmembrane region" description="Helical" evidence="1">
    <location>
        <begin position="20"/>
        <end position="40"/>
    </location>
</feature>
<feature type="transmembrane region" description="Helical" evidence="1">
    <location>
        <begin position="60"/>
        <end position="82"/>
    </location>
</feature>